<dbReference type="InterPro" id="IPR015421">
    <property type="entry name" value="PyrdxlP-dep_Trfase_major"/>
</dbReference>
<evidence type="ECO:0000313" key="4">
    <source>
        <dbReference type="EMBL" id="HIQ96434.1"/>
    </source>
</evidence>
<dbReference type="Pfam" id="PF00266">
    <property type="entry name" value="Aminotran_5"/>
    <property type="match status" value="1"/>
</dbReference>
<sequence>MDFYEKMNVEPLINASETYTNLGGSLMDERVLQAMREAGNHFVDMGKLLDQVCSRAAKLSGNEGAFVTTGAAGGVILSAAACICGKDEELLDRIPHLKDVVRKEILVFDGEFLDLIPYWKLIGLTGAVIRKVEPTVEAMLQAVDERTAAVFLFPATLYEKGIPTCEEIIPKLKEKGVTVVVDAAAQLPPPSNLWYYTKELGADLVIFSGGKHIRGPQCTGLIAGRRDLTESCRMAASPNPRIGRAFKTGKEELAGFITALELFVNEDPKKRFAQQESMLQRMQQILKRTDGVKTELIREGRLGTYQPLLLVTLPDGMTAEACNRFTRASKPAIDVGVYGPEFGMPENLIFLNAYNLKEGEDQIVAETVSRFVEESYKTKSSEA</sequence>
<dbReference type="InterPro" id="IPR015424">
    <property type="entry name" value="PyrdxlP-dep_Trfase"/>
</dbReference>
<gene>
    <name evidence="4" type="ORF">IAB26_07725</name>
</gene>
<comment type="cofactor">
    <cofactor evidence="1">
        <name>pyridoxal 5'-phosphate</name>
        <dbReference type="ChEBI" id="CHEBI:597326"/>
    </cofactor>
</comment>
<accession>A0A9D0ZV98</accession>
<comment type="caution">
    <text evidence="4">The sequence shown here is derived from an EMBL/GenBank/DDBJ whole genome shotgun (WGS) entry which is preliminary data.</text>
</comment>
<keyword evidence="2" id="KW-0663">Pyridoxal phosphate</keyword>
<dbReference type="GO" id="GO:0004125">
    <property type="term" value="F:L-seryl-tRNA(Sec) selenium transferase activity"/>
    <property type="evidence" value="ECO:0007669"/>
    <property type="project" value="TreeGrafter"/>
</dbReference>
<keyword evidence="4" id="KW-0808">Transferase</keyword>
<reference evidence="4" key="2">
    <citation type="journal article" date="2021" name="PeerJ">
        <title>Extensive microbial diversity within the chicken gut microbiome revealed by metagenomics and culture.</title>
        <authorList>
            <person name="Gilroy R."/>
            <person name="Ravi A."/>
            <person name="Getino M."/>
            <person name="Pursley I."/>
            <person name="Horton D.L."/>
            <person name="Alikhan N.F."/>
            <person name="Baker D."/>
            <person name="Gharbi K."/>
            <person name="Hall N."/>
            <person name="Watson M."/>
            <person name="Adriaenssens E.M."/>
            <person name="Foster-Nyarko E."/>
            <person name="Jarju S."/>
            <person name="Secka A."/>
            <person name="Antonio M."/>
            <person name="Oren A."/>
            <person name="Chaudhuri R.R."/>
            <person name="La Ragione R."/>
            <person name="Hildebrand F."/>
            <person name="Pallen M.J."/>
        </authorList>
    </citation>
    <scope>NUCLEOTIDE SEQUENCE</scope>
    <source>
        <strain evidence="4">ChiSjej3B21-11622</strain>
    </source>
</reference>
<organism evidence="4 5">
    <name type="scientific">Candidatus Limivivens merdigallinarum</name>
    <dbReference type="NCBI Taxonomy" id="2840859"/>
    <lineage>
        <taxon>Bacteria</taxon>
        <taxon>Bacillati</taxon>
        <taxon>Bacillota</taxon>
        <taxon>Clostridia</taxon>
        <taxon>Lachnospirales</taxon>
        <taxon>Lachnospiraceae</taxon>
        <taxon>Lachnospiraceae incertae sedis</taxon>
        <taxon>Candidatus Limivivens</taxon>
    </lineage>
</organism>
<dbReference type="AlphaFoldDB" id="A0A9D0ZV98"/>
<dbReference type="Gene3D" id="3.40.640.10">
    <property type="entry name" value="Type I PLP-dependent aspartate aminotransferase-like (Major domain)"/>
    <property type="match status" value="1"/>
</dbReference>
<evidence type="ECO:0000259" key="3">
    <source>
        <dbReference type="Pfam" id="PF00266"/>
    </source>
</evidence>
<dbReference type="PANTHER" id="PTHR32328">
    <property type="entry name" value="L-SERYL-TRNA(SEC) SELENIUM TRANSFERASE"/>
    <property type="match status" value="1"/>
</dbReference>
<name>A0A9D0ZV98_9FIRM</name>
<dbReference type="PANTHER" id="PTHR32328:SF0">
    <property type="entry name" value="L-SERYL-TRNA(SEC) SELENIUM TRANSFERASE"/>
    <property type="match status" value="1"/>
</dbReference>
<proteinExistence type="predicted"/>
<evidence type="ECO:0000256" key="1">
    <source>
        <dbReference type="ARBA" id="ARBA00001933"/>
    </source>
</evidence>
<dbReference type="GO" id="GO:0008483">
    <property type="term" value="F:transaminase activity"/>
    <property type="evidence" value="ECO:0007669"/>
    <property type="project" value="UniProtKB-KW"/>
</dbReference>
<keyword evidence="4" id="KW-0032">Aminotransferase</keyword>
<dbReference type="Proteomes" id="UP000886886">
    <property type="component" value="Unassembled WGS sequence"/>
</dbReference>
<evidence type="ECO:0000256" key="2">
    <source>
        <dbReference type="ARBA" id="ARBA00022898"/>
    </source>
</evidence>
<evidence type="ECO:0000313" key="5">
    <source>
        <dbReference type="Proteomes" id="UP000886886"/>
    </source>
</evidence>
<reference evidence="4" key="1">
    <citation type="submission" date="2020-10" db="EMBL/GenBank/DDBJ databases">
        <authorList>
            <person name="Gilroy R."/>
        </authorList>
    </citation>
    <scope>NUCLEOTIDE SEQUENCE</scope>
    <source>
        <strain evidence="4">ChiSjej3B21-11622</strain>
    </source>
</reference>
<dbReference type="SUPFAM" id="SSF53383">
    <property type="entry name" value="PLP-dependent transferases"/>
    <property type="match status" value="1"/>
</dbReference>
<dbReference type="EMBL" id="DVFT01000114">
    <property type="protein sequence ID" value="HIQ96434.1"/>
    <property type="molecule type" value="Genomic_DNA"/>
</dbReference>
<feature type="domain" description="Aminotransferase class V" evidence="3">
    <location>
        <begin position="133"/>
        <end position="232"/>
    </location>
</feature>
<dbReference type="InterPro" id="IPR000192">
    <property type="entry name" value="Aminotrans_V_dom"/>
</dbReference>
<protein>
    <submittedName>
        <fullName evidence="4">Aminotransferase class V-fold PLP-dependent enzyme</fullName>
    </submittedName>
</protein>